<gene>
    <name evidence="13" type="ORF">PCOR1329_LOCUS68170</name>
</gene>
<accession>A0ABN9WNX9</accession>
<evidence type="ECO:0000256" key="11">
    <source>
        <dbReference type="SAM" id="Phobius"/>
    </source>
</evidence>
<comment type="subcellular location">
    <subcellularLocation>
        <location evidence="1">Endoplasmic reticulum membrane</location>
        <topology evidence="1">Single-pass type IV membrane protein</topology>
    </subcellularLocation>
</comment>
<feature type="domain" description="Sec20 C-terminal" evidence="12">
    <location>
        <begin position="81"/>
        <end position="166"/>
    </location>
</feature>
<dbReference type="EMBL" id="CAUYUJ010018874">
    <property type="protein sequence ID" value="CAK0886966.1"/>
    <property type="molecule type" value="Genomic_DNA"/>
</dbReference>
<comment type="caution">
    <text evidence="13">The sequence shown here is derived from an EMBL/GenBank/DDBJ whole genome shotgun (WGS) entry which is preliminary data.</text>
</comment>
<keyword evidence="8 11" id="KW-0472">Membrane</keyword>
<evidence type="ECO:0000256" key="10">
    <source>
        <dbReference type="SAM" id="MobiDB-lite"/>
    </source>
</evidence>
<evidence type="ECO:0000256" key="5">
    <source>
        <dbReference type="ARBA" id="ARBA00022892"/>
    </source>
</evidence>
<feature type="transmembrane region" description="Helical" evidence="11">
    <location>
        <begin position="146"/>
        <end position="163"/>
    </location>
</feature>
<organism evidence="13 14">
    <name type="scientific">Prorocentrum cordatum</name>
    <dbReference type="NCBI Taxonomy" id="2364126"/>
    <lineage>
        <taxon>Eukaryota</taxon>
        <taxon>Sar</taxon>
        <taxon>Alveolata</taxon>
        <taxon>Dinophyceae</taxon>
        <taxon>Prorocentrales</taxon>
        <taxon>Prorocentraceae</taxon>
        <taxon>Prorocentrum</taxon>
    </lineage>
</organism>
<evidence type="ECO:0000313" key="14">
    <source>
        <dbReference type="Proteomes" id="UP001189429"/>
    </source>
</evidence>
<dbReference type="InterPro" id="IPR005606">
    <property type="entry name" value="Sec20"/>
</dbReference>
<evidence type="ECO:0000256" key="9">
    <source>
        <dbReference type="ARBA" id="ARBA00037934"/>
    </source>
</evidence>
<dbReference type="InterPro" id="IPR056173">
    <property type="entry name" value="Sec20_C"/>
</dbReference>
<evidence type="ECO:0000259" key="12">
    <source>
        <dbReference type="Pfam" id="PF03908"/>
    </source>
</evidence>
<keyword evidence="4" id="KW-0256">Endoplasmic reticulum</keyword>
<keyword evidence="7" id="KW-0175">Coiled coil</keyword>
<evidence type="ECO:0000256" key="6">
    <source>
        <dbReference type="ARBA" id="ARBA00022989"/>
    </source>
</evidence>
<protein>
    <recommendedName>
        <fullName evidence="12">Sec20 C-terminal domain-containing protein</fullName>
    </recommendedName>
</protein>
<evidence type="ECO:0000256" key="3">
    <source>
        <dbReference type="ARBA" id="ARBA00022692"/>
    </source>
</evidence>
<dbReference type="PANTHER" id="PTHR12825:SF0">
    <property type="entry name" value="VESICLE TRANSPORT PROTEIN SEC20"/>
    <property type="match status" value="1"/>
</dbReference>
<keyword evidence="2" id="KW-0813">Transport</keyword>
<name>A0ABN9WNX9_9DINO</name>
<evidence type="ECO:0000256" key="8">
    <source>
        <dbReference type="ARBA" id="ARBA00023136"/>
    </source>
</evidence>
<keyword evidence="5" id="KW-0931">ER-Golgi transport</keyword>
<feature type="region of interest" description="Disordered" evidence="10">
    <location>
        <begin position="53"/>
        <end position="78"/>
    </location>
</feature>
<evidence type="ECO:0000256" key="2">
    <source>
        <dbReference type="ARBA" id="ARBA00022448"/>
    </source>
</evidence>
<dbReference type="Pfam" id="PF03908">
    <property type="entry name" value="Sec20"/>
    <property type="match status" value="1"/>
</dbReference>
<comment type="similarity">
    <text evidence="9">Belongs to the SEC20 family.</text>
</comment>
<reference evidence="13" key="1">
    <citation type="submission" date="2023-10" db="EMBL/GenBank/DDBJ databases">
        <authorList>
            <person name="Chen Y."/>
            <person name="Shah S."/>
            <person name="Dougan E. K."/>
            <person name="Thang M."/>
            <person name="Chan C."/>
        </authorList>
    </citation>
    <scope>NUCLEOTIDE SEQUENCE [LARGE SCALE GENOMIC DNA]</scope>
</reference>
<sequence length="225" mass="24501">MERALPELRAACAGCGDAARRAELGRHLEALERRAAAHGACLEAERAEAERARLLDAPQADKAARRRPAAASEDEAQRAETAELLKARDMMRSGLERMQSVGSSLSDTSSTIRKTQSQYTTYEDRLRSAAAVLGQLKRRTEDDSKYIWRSFLFFVIVVAYIFLKRVKVFKVMYLAGSWTMWSGSTAAGIVHSLVDTAISVGDTLGSALGISTGSDPLEGTSGQEL</sequence>
<evidence type="ECO:0000256" key="1">
    <source>
        <dbReference type="ARBA" id="ARBA00004163"/>
    </source>
</evidence>
<proteinExistence type="inferred from homology"/>
<keyword evidence="14" id="KW-1185">Reference proteome</keyword>
<evidence type="ECO:0000256" key="7">
    <source>
        <dbReference type="ARBA" id="ARBA00023054"/>
    </source>
</evidence>
<dbReference type="PANTHER" id="PTHR12825">
    <property type="entry name" value="BNIP1-RELATED"/>
    <property type="match status" value="1"/>
</dbReference>
<keyword evidence="6 11" id="KW-1133">Transmembrane helix</keyword>
<keyword evidence="3 11" id="KW-0812">Transmembrane</keyword>
<dbReference type="Proteomes" id="UP001189429">
    <property type="component" value="Unassembled WGS sequence"/>
</dbReference>
<evidence type="ECO:0000313" key="13">
    <source>
        <dbReference type="EMBL" id="CAK0886966.1"/>
    </source>
</evidence>
<evidence type="ECO:0000256" key="4">
    <source>
        <dbReference type="ARBA" id="ARBA00022824"/>
    </source>
</evidence>